<comment type="caution">
    <text evidence="2">The sequence shown here is derived from an EMBL/GenBank/DDBJ whole genome shotgun (WGS) entry which is preliminary data.</text>
</comment>
<dbReference type="EMBL" id="JOKM01000071">
    <property type="protein sequence ID" value="KGB23013.1"/>
    <property type="molecule type" value="Genomic_DNA"/>
</dbReference>
<feature type="region of interest" description="Disordered" evidence="1">
    <location>
        <begin position="1"/>
        <end position="50"/>
    </location>
</feature>
<proteinExistence type="predicted"/>
<reference evidence="2 3" key="1">
    <citation type="submission" date="2014-06" db="EMBL/GenBank/DDBJ databases">
        <title>Functional and comparative genomic analyses of the Drosophila gut microbiota identify candidate symbiosis factors.</title>
        <authorList>
            <person name="Newell P.D."/>
            <person name="Chaston J.M."/>
            <person name="Douglas A.E."/>
        </authorList>
    </citation>
    <scope>NUCLEOTIDE SEQUENCE [LARGE SCALE GENOMIC DNA]</scope>
    <source>
        <strain evidence="2 3">DmCS_006</strain>
    </source>
</reference>
<accession>A0A095B209</accession>
<dbReference type="Proteomes" id="UP000029448">
    <property type="component" value="Unassembled WGS sequence"/>
</dbReference>
<gene>
    <name evidence="2" type="ORF">AtDm6_1882</name>
</gene>
<keyword evidence="3" id="KW-1185">Reference proteome</keyword>
<dbReference type="AlphaFoldDB" id="A0A095B209"/>
<organism evidence="2 3">
    <name type="scientific">Acetobacter tropicalis</name>
    <dbReference type="NCBI Taxonomy" id="104102"/>
    <lineage>
        <taxon>Bacteria</taxon>
        <taxon>Pseudomonadati</taxon>
        <taxon>Pseudomonadota</taxon>
        <taxon>Alphaproteobacteria</taxon>
        <taxon>Acetobacterales</taxon>
        <taxon>Acetobacteraceae</taxon>
        <taxon>Acetobacter</taxon>
    </lineage>
</organism>
<evidence type="ECO:0000256" key="1">
    <source>
        <dbReference type="SAM" id="MobiDB-lite"/>
    </source>
</evidence>
<evidence type="ECO:0000313" key="2">
    <source>
        <dbReference type="EMBL" id="KGB23013.1"/>
    </source>
</evidence>
<sequence>MFAFSDALCSQMPHAAEGKPAPEKASTGHHGRVTTKNPTSFRKPGFSGRT</sequence>
<protein>
    <submittedName>
        <fullName evidence="2">Uncharacterized protein</fullName>
    </submittedName>
</protein>
<evidence type="ECO:0000313" key="3">
    <source>
        <dbReference type="Proteomes" id="UP000029448"/>
    </source>
</evidence>
<name>A0A095B209_9PROT</name>